<gene>
    <name evidence="2" type="ORF">RJN63_04005</name>
</gene>
<dbReference type="SMART" id="SM00986">
    <property type="entry name" value="UDG"/>
    <property type="match status" value="1"/>
</dbReference>
<evidence type="ECO:0000313" key="2">
    <source>
        <dbReference type="EMBL" id="MDT0335981.1"/>
    </source>
</evidence>
<dbReference type="EC" id="3.2.2.15" evidence="2"/>
<dbReference type="EMBL" id="JAVRAA010000002">
    <property type="protein sequence ID" value="MDT0335981.1"/>
    <property type="molecule type" value="Genomic_DNA"/>
</dbReference>
<feature type="domain" description="Uracil-DNA glycosylase-like" evidence="1">
    <location>
        <begin position="34"/>
        <end position="187"/>
    </location>
</feature>
<dbReference type="InterPro" id="IPR005122">
    <property type="entry name" value="Uracil-DNA_glycosylase-like"/>
</dbReference>
<accession>A0AAE4G553</accession>
<dbReference type="SUPFAM" id="SSF52141">
    <property type="entry name" value="Uracil-DNA glycosylase-like"/>
    <property type="match status" value="1"/>
</dbReference>
<dbReference type="InterPro" id="IPR036895">
    <property type="entry name" value="Uracil-DNA_glycosylase-like_sf"/>
</dbReference>
<dbReference type="Pfam" id="PF03167">
    <property type="entry name" value="UDG"/>
    <property type="match status" value="1"/>
</dbReference>
<protein>
    <submittedName>
        <fullName evidence="2">DNA-deoxyinosine glycosylase</fullName>
        <ecNumber evidence="2">3.2.2.15</ecNumber>
    </submittedName>
</protein>
<evidence type="ECO:0000259" key="1">
    <source>
        <dbReference type="SMART" id="SM00986"/>
    </source>
</evidence>
<name>A0AAE4G553_9BURK</name>
<dbReference type="NCBIfam" id="TIGR04274">
    <property type="entry name" value="hypoxanDNAglyco"/>
    <property type="match status" value="1"/>
</dbReference>
<comment type="caution">
    <text evidence="2">The sequence shown here is derived from an EMBL/GenBank/DDBJ whole genome shotgun (WGS) entry which is preliminary data.</text>
</comment>
<organism evidence="2">
    <name type="scientific">Herbaspirillum huttiense subsp. nephrolepidis</name>
    <dbReference type="NCBI Taxonomy" id="3075126"/>
    <lineage>
        <taxon>Bacteria</taxon>
        <taxon>Pseudomonadati</taxon>
        <taxon>Pseudomonadota</taxon>
        <taxon>Betaproteobacteria</taxon>
        <taxon>Burkholderiales</taxon>
        <taxon>Oxalobacteraceae</taxon>
        <taxon>Herbaspirillum</taxon>
    </lineage>
</organism>
<dbReference type="InterPro" id="IPR026353">
    <property type="entry name" value="Hypoxan-DNA_Glyclase"/>
</dbReference>
<dbReference type="GO" id="GO:0033958">
    <property type="term" value="F:DNA-deoxyinosine glycosylase activity"/>
    <property type="evidence" value="ECO:0007669"/>
    <property type="project" value="UniProtKB-EC"/>
</dbReference>
<dbReference type="Gene3D" id="3.40.470.10">
    <property type="entry name" value="Uracil-DNA glycosylase-like domain"/>
    <property type="match status" value="1"/>
</dbReference>
<dbReference type="AlphaFoldDB" id="A0AAE4G553"/>
<keyword evidence="2" id="KW-0326">Glycosidase</keyword>
<dbReference type="CDD" id="cd10032">
    <property type="entry name" value="UDG-F6_HDG"/>
    <property type="match status" value="1"/>
</dbReference>
<proteinExistence type="predicted"/>
<keyword evidence="2" id="KW-0378">Hydrolase</keyword>
<reference evidence="2" key="1">
    <citation type="submission" date="2023-02" db="EMBL/GenBank/DDBJ databases">
        <title>Description of Herbaspirillum huttiense subsp. nephrolepsisexaltata and Herbaspirillum huttiense subsp. lycopersicon.</title>
        <authorList>
            <person name="Poudel M."/>
            <person name="Sharma A."/>
            <person name="Goss E."/>
            <person name="Tapia J.H."/>
            <person name="Harmon C.M."/>
            <person name="Jones J.B."/>
        </authorList>
    </citation>
    <scope>NUCLEOTIDE SEQUENCE</scope>
    <source>
        <strain evidence="2">NC40101</strain>
    </source>
</reference>
<sequence length="191" mass="20290">MPARPSFAATPSPALDAARAADTATTDPLLASFAPVVAPDTRILILGSLPGTASLAIRQYYGHPRNAFWRLVGAVIGVDLYAMDYAARLATLLQHRIGLWDVIAQARRIGSLDSEIRDHSGNDLLTLIARLPALETIAFNGGTAGKIGIKALGAKAEHYRVVVLPSSSPAHAALAYEDKLARWKSLVTDIS</sequence>
<dbReference type="SMART" id="SM00987">
    <property type="entry name" value="UreE_C"/>
    <property type="match status" value="1"/>
</dbReference>